<dbReference type="SUPFAM" id="SSF56784">
    <property type="entry name" value="HAD-like"/>
    <property type="match status" value="1"/>
</dbReference>
<name>A0ABU7VNJ4_9BACL</name>
<dbReference type="Gene3D" id="3.40.50.1000">
    <property type="entry name" value="HAD superfamily/HAD-like"/>
    <property type="match status" value="1"/>
</dbReference>
<keyword evidence="1" id="KW-0378">Hydrolase</keyword>
<dbReference type="InterPro" id="IPR050155">
    <property type="entry name" value="HAD-like_hydrolase_sf"/>
</dbReference>
<accession>A0ABU7VNJ4</accession>
<comment type="caution">
    <text evidence="1">The sequence shown here is derived from an EMBL/GenBank/DDBJ whole genome shotgun (WGS) entry which is preliminary data.</text>
</comment>
<reference evidence="1 2" key="1">
    <citation type="submission" date="2024-02" db="EMBL/GenBank/DDBJ databases">
        <title>A nitrogen-fixing paenibacillus bacterium.</title>
        <authorList>
            <person name="Zhang W.L."/>
            <person name="Chen S.F."/>
        </authorList>
    </citation>
    <scope>NUCLEOTIDE SEQUENCE [LARGE SCALE GENOMIC DNA]</scope>
    <source>
        <strain evidence="1 2">M1</strain>
    </source>
</reference>
<organism evidence="1 2">
    <name type="scientific">Paenibacillus haidiansis</name>
    <dbReference type="NCBI Taxonomy" id="1574488"/>
    <lineage>
        <taxon>Bacteria</taxon>
        <taxon>Bacillati</taxon>
        <taxon>Bacillota</taxon>
        <taxon>Bacilli</taxon>
        <taxon>Bacillales</taxon>
        <taxon>Paenibacillaceae</taxon>
        <taxon>Paenibacillus</taxon>
    </lineage>
</organism>
<dbReference type="RefSeq" id="WP_331845567.1">
    <property type="nucleotide sequence ID" value="NZ_JAZHPZ010000002.1"/>
</dbReference>
<dbReference type="EC" id="3.1.3.-" evidence="1"/>
<dbReference type="InterPro" id="IPR041492">
    <property type="entry name" value="HAD_2"/>
</dbReference>
<protein>
    <submittedName>
        <fullName evidence="1">HAD family hydrolase</fullName>
        <ecNumber evidence="1">3.1.3.-</ecNumber>
    </submittedName>
</protein>
<evidence type="ECO:0000313" key="1">
    <source>
        <dbReference type="EMBL" id="MEF2965333.1"/>
    </source>
</evidence>
<dbReference type="InterPro" id="IPR036412">
    <property type="entry name" value="HAD-like_sf"/>
</dbReference>
<dbReference type="EMBL" id="JAZHPZ010000002">
    <property type="protein sequence ID" value="MEF2965333.1"/>
    <property type="molecule type" value="Genomic_DNA"/>
</dbReference>
<dbReference type="Pfam" id="PF13419">
    <property type="entry name" value="HAD_2"/>
    <property type="match status" value="1"/>
</dbReference>
<dbReference type="Proteomes" id="UP001306950">
    <property type="component" value="Unassembled WGS sequence"/>
</dbReference>
<proteinExistence type="predicted"/>
<dbReference type="InterPro" id="IPR023214">
    <property type="entry name" value="HAD_sf"/>
</dbReference>
<gene>
    <name evidence="1" type="ORF">V3851_05760</name>
</gene>
<sequence length="224" mass="26064">MSSYEVVSLDLFQTLVNIEMRRTKIWSPILSDRFTEELAAECGGRLLQGYYKYKRHFSELEAFTLIQKIYESSFAELFTGTGITFDCGEANRIFFREHTLAEFYEDTVPFLDMVTEKYNVCIVSDADDDMVPSFYKDYGIRLFNSEQYRSYKNDEQNAMFKDMLRHYRICPAKAIHIGDSVSDVLGAKREGITACWLNRNKLSWEHEVKPDIVAESLNELIGIL</sequence>
<evidence type="ECO:0000313" key="2">
    <source>
        <dbReference type="Proteomes" id="UP001306950"/>
    </source>
</evidence>
<keyword evidence="2" id="KW-1185">Reference proteome</keyword>
<dbReference type="PANTHER" id="PTHR43434">
    <property type="entry name" value="PHOSPHOGLYCOLATE PHOSPHATASE"/>
    <property type="match status" value="1"/>
</dbReference>
<dbReference type="GO" id="GO:0016787">
    <property type="term" value="F:hydrolase activity"/>
    <property type="evidence" value="ECO:0007669"/>
    <property type="project" value="UniProtKB-KW"/>
</dbReference>
<dbReference type="PANTHER" id="PTHR43434:SF1">
    <property type="entry name" value="PHOSPHOGLYCOLATE PHOSPHATASE"/>
    <property type="match status" value="1"/>
</dbReference>